<dbReference type="GO" id="GO:0008198">
    <property type="term" value="F:ferrous iron binding"/>
    <property type="evidence" value="ECO:0007669"/>
    <property type="project" value="TreeGrafter"/>
</dbReference>
<dbReference type="SUPFAM" id="SSF55387">
    <property type="entry name" value="Frataxin/Nqo15-like"/>
    <property type="match status" value="1"/>
</dbReference>
<evidence type="ECO:0000256" key="1">
    <source>
        <dbReference type="ARBA" id="ARBA00008183"/>
    </source>
</evidence>
<dbReference type="RefSeq" id="WP_095497798.1">
    <property type="nucleotide sequence ID" value="NZ_BSPO01000001.1"/>
</dbReference>
<evidence type="ECO:0000256" key="3">
    <source>
        <dbReference type="ARBA" id="ARBA00023004"/>
    </source>
</evidence>
<dbReference type="PROSITE" id="PS01344">
    <property type="entry name" value="FRATAXIN_1"/>
    <property type="match status" value="1"/>
</dbReference>
<dbReference type="PROSITE" id="PS50810">
    <property type="entry name" value="FRATAXIN_2"/>
    <property type="match status" value="1"/>
</dbReference>
<comment type="function">
    <text evidence="4">Involved in iron-sulfur (Fe-S) cluster assembly. May act as a regulator of Fe-S biogenesis.</text>
</comment>
<dbReference type="AlphaFoldDB" id="A0AA37TJD2"/>
<name>A0AA37TJD2_9GAMM</name>
<dbReference type="Gene3D" id="3.30.920.10">
    <property type="entry name" value="Frataxin/CyaY"/>
    <property type="match status" value="1"/>
</dbReference>
<protein>
    <recommendedName>
        <fullName evidence="4">Iron-sulfur cluster assembly protein CyaY</fullName>
    </recommendedName>
</protein>
<dbReference type="SMART" id="SM01219">
    <property type="entry name" value="Frataxin_Cyay"/>
    <property type="match status" value="1"/>
</dbReference>
<keyword evidence="3 4" id="KW-0408">Iron</keyword>
<gene>
    <name evidence="4 5" type="primary">cyaY</name>
    <name evidence="5" type="ORF">GCM10007894_02210</name>
</gene>
<dbReference type="Pfam" id="PF01491">
    <property type="entry name" value="Frataxin_Cyay"/>
    <property type="match status" value="1"/>
</dbReference>
<evidence type="ECO:0000256" key="4">
    <source>
        <dbReference type="HAMAP-Rule" id="MF_00142"/>
    </source>
</evidence>
<dbReference type="HAMAP" id="MF_00142">
    <property type="entry name" value="CyaY"/>
    <property type="match status" value="1"/>
</dbReference>
<dbReference type="InterPro" id="IPR020895">
    <property type="entry name" value="Frataxin_CS"/>
</dbReference>
<evidence type="ECO:0000313" key="5">
    <source>
        <dbReference type="EMBL" id="GLS82244.1"/>
    </source>
</evidence>
<dbReference type="GO" id="GO:0005829">
    <property type="term" value="C:cytosol"/>
    <property type="evidence" value="ECO:0007669"/>
    <property type="project" value="TreeGrafter"/>
</dbReference>
<keyword evidence="6" id="KW-1185">Reference proteome</keyword>
<evidence type="ECO:0000256" key="2">
    <source>
        <dbReference type="ARBA" id="ARBA00022723"/>
    </source>
</evidence>
<dbReference type="InterPro" id="IPR002908">
    <property type="entry name" value="Frataxin/CyaY"/>
</dbReference>
<evidence type="ECO:0000313" key="6">
    <source>
        <dbReference type="Proteomes" id="UP001157439"/>
    </source>
</evidence>
<keyword evidence="2 4" id="KW-0479">Metal-binding</keyword>
<comment type="similarity">
    <text evidence="1 4">Belongs to the frataxin family.</text>
</comment>
<dbReference type="InterPro" id="IPR047584">
    <property type="entry name" value="CyaY"/>
</dbReference>
<dbReference type="GO" id="GO:0016226">
    <property type="term" value="P:iron-sulfur cluster assembly"/>
    <property type="evidence" value="ECO:0007669"/>
    <property type="project" value="UniProtKB-UniRule"/>
</dbReference>
<comment type="caution">
    <text evidence="5">The sequence shown here is derived from an EMBL/GenBank/DDBJ whole genome shotgun (WGS) entry which is preliminary data.</text>
</comment>
<dbReference type="Proteomes" id="UP001157439">
    <property type="component" value="Unassembled WGS sequence"/>
</dbReference>
<dbReference type="GO" id="GO:0008199">
    <property type="term" value="F:ferric iron binding"/>
    <property type="evidence" value="ECO:0007669"/>
    <property type="project" value="InterPro"/>
</dbReference>
<sequence length="105" mass="11961">MTDSEFHQVADLFMAKVEQAIDDQQLDIDIDRTGNVLQLEFADGGQLVLNKQEPLHELWLASKLGASHYQYQADNNDWFDSRNQTSLQPVLVEMVNRLSGETLVL</sequence>
<dbReference type="InterPro" id="IPR036524">
    <property type="entry name" value="Frataxin/CyaY_sf"/>
</dbReference>
<proteinExistence type="inferred from homology"/>
<reference evidence="5 6" key="1">
    <citation type="journal article" date="2014" name="Int. J. Syst. Evol. Microbiol.">
        <title>Complete genome sequence of Corynebacterium casei LMG S-19264T (=DSM 44701T), isolated from a smear-ripened cheese.</title>
        <authorList>
            <consortium name="US DOE Joint Genome Institute (JGI-PGF)"/>
            <person name="Walter F."/>
            <person name="Albersmeier A."/>
            <person name="Kalinowski J."/>
            <person name="Ruckert C."/>
        </authorList>
    </citation>
    <scope>NUCLEOTIDE SEQUENCE [LARGE SCALE GENOMIC DNA]</scope>
    <source>
        <strain evidence="5 6">NBRC 112785</strain>
    </source>
</reference>
<dbReference type="EMBL" id="BSPO01000001">
    <property type="protein sequence ID" value="GLS82244.1"/>
    <property type="molecule type" value="Genomic_DNA"/>
</dbReference>
<dbReference type="PANTHER" id="PTHR16821:SF2">
    <property type="entry name" value="FRATAXIN, MITOCHONDRIAL"/>
    <property type="match status" value="1"/>
</dbReference>
<organism evidence="5 6">
    <name type="scientific">Paraferrimonas haliotis</name>
    <dbReference type="NCBI Taxonomy" id="2013866"/>
    <lineage>
        <taxon>Bacteria</taxon>
        <taxon>Pseudomonadati</taxon>
        <taxon>Pseudomonadota</taxon>
        <taxon>Gammaproteobacteria</taxon>
        <taxon>Alteromonadales</taxon>
        <taxon>Ferrimonadaceae</taxon>
        <taxon>Paraferrimonas</taxon>
    </lineage>
</organism>
<accession>A0AA37TJD2</accession>
<dbReference type="PANTHER" id="PTHR16821">
    <property type="entry name" value="FRATAXIN"/>
    <property type="match status" value="1"/>
</dbReference>
<dbReference type="NCBIfam" id="TIGR03421">
    <property type="entry name" value="FeS_CyaY"/>
    <property type="match status" value="1"/>
</dbReference>